<dbReference type="PANTHER" id="PTHR43591">
    <property type="entry name" value="METHYLTRANSFERASE"/>
    <property type="match status" value="1"/>
</dbReference>
<evidence type="ECO:0000313" key="3">
    <source>
        <dbReference type="Proteomes" id="UP000799437"/>
    </source>
</evidence>
<dbReference type="Gene3D" id="3.40.50.150">
    <property type="entry name" value="Vaccinia Virus protein VP39"/>
    <property type="match status" value="1"/>
</dbReference>
<keyword evidence="2" id="KW-0489">Methyltransferase</keyword>
<feature type="signal peptide" evidence="1">
    <location>
        <begin position="1"/>
        <end position="17"/>
    </location>
</feature>
<name>A0A6A6VZS3_9PEZI</name>
<evidence type="ECO:0000256" key="1">
    <source>
        <dbReference type="SAM" id="SignalP"/>
    </source>
</evidence>
<dbReference type="PANTHER" id="PTHR43591:SF10">
    <property type="entry name" value="ABC TRANSMEMBRANE TYPE-1 DOMAIN-CONTAINING PROTEIN-RELATED"/>
    <property type="match status" value="1"/>
</dbReference>
<accession>A0A6A6VZS3</accession>
<evidence type="ECO:0000313" key="2">
    <source>
        <dbReference type="EMBL" id="KAF2755244.1"/>
    </source>
</evidence>
<feature type="chain" id="PRO_5025436483" evidence="1">
    <location>
        <begin position="18"/>
        <end position="310"/>
    </location>
</feature>
<keyword evidence="1" id="KW-0732">Signal</keyword>
<reference evidence="2" key="1">
    <citation type="journal article" date="2020" name="Stud. Mycol.">
        <title>101 Dothideomycetes genomes: a test case for predicting lifestyles and emergence of pathogens.</title>
        <authorList>
            <person name="Haridas S."/>
            <person name="Albert R."/>
            <person name="Binder M."/>
            <person name="Bloem J."/>
            <person name="Labutti K."/>
            <person name="Salamov A."/>
            <person name="Andreopoulos B."/>
            <person name="Baker S."/>
            <person name="Barry K."/>
            <person name="Bills G."/>
            <person name="Bluhm B."/>
            <person name="Cannon C."/>
            <person name="Castanera R."/>
            <person name="Culley D."/>
            <person name="Daum C."/>
            <person name="Ezra D."/>
            <person name="Gonzalez J."/>
            <person name="Henrissat B."/>
            <person name="Kuo A."/>
            <person name="Liang C."/>
            <person name="Lipzen A."/>
            <person name="Lutzoni F."/>
            <person name="Magnuson J."/>
            <person name="Mondo S."/>
            <person name="Nolan M."/>
            <person name="Ohm R."/>
            <person name="Pangilinan J."/>
            <person name="Park H.-J."/>
            <person name="Ramirez L."/>
            <person name="Alfaro M."/>
            <person name="Sun H."/>
            <person name="Tritt A."/>
            <person name="Yoshinaga Y."/>
            <person name="Zwiers L.-H."/>
            <person name="Turgeon B."/>
            <person name="Goodwin S."/>
            <person name="Spatafora J."/>
            <person name="Crous P."/>
            <person name="Grigoriev I."/>
        </authorList>
    </citation>
    <scope>NUCLEOTIDE SEQUENCE</scope>
    <source>
        <strain evidence="2">CBS 121739</strain>
    </source>
</reference>
<dbReference type="GeneID" id="54480176"/>
<dbReference type="GO" id="GO:0008168">
    <property type="term" value="F:methyltransferase activity"/>
    <property type="evidence" value="ECO:0007669"/>
    <property type="project" value="UniProtKB-KW"/>
</dbReference>
<dbReference type="InterPro" id="IPR029063">
    <property type="entry name" value="SAM-dependent_MTases_sf"/>
</dbReference>
<dbReference type="RefSeq" id="XP_033597695.1">
    <property type="nucleotide sequence ID" value="XM_033739122.1"/>
</dbReference>
<dbReference type="SUPFAM" id="SSF53335">
    <property type="entry name" value="S-adenosyl-L-methionine-dependent methyltransferases"/>
    <property type="match status" value="1"/>
</dbReference>
<dbReference type="GO" id="GO:0032259">
    <property type="term" value="P:methylation"/>
    <property type="evidence" value="ECO:0007669"/>
    <property type="project" value="UniProtKB-KW"/>
</dbReference>
<sequence>MSWISLPLLLPWRSVNLFIVIKLKQKGIRDGQYYQPNDETVGNAEVVQHHLWLLTLDDKLYTAPLQDPQRVLDVGTGTGLWAIDFADLHPSAEVIGTDLSPIQISSAPPNVTFEIDDCTDEWTYPAESFDYIHVRGLAGCATSWINFYQQALKALKPGGYIEHMEYDAKVFSFTSGPTDPENHGFDTLMDNLIDCGKKHGRRFDIANELASNMQAAGFVDIIDKAHVWPIGLWPKNARLKNIGRWNVRNWEDSMESWCLALFTRDLGWTYEEVQQHIRQVKAAVHNRRLRNYQEVRVIYAKKPGGNPKPS</sequence>
<keyword evidence="2" id="KW-0808">Transferase</keyword>
<organism evidence="2 3">
    <name type="scientific">Pseudovirgaria hyperparasitica</name>
    <dbReference type="NCBI Taxonomy" id="470096"/>
    <lineage>
        <taxon>Eukaryota</taxon>
        <taxon>Fungi</taxon>
        <taxon>Dikarya</taxon>
        <taxon>Ascomycota</taxon>
        <taxon>Pezizomycotina</taxon>
        <taxon>Dothideomycetes</taxon>
        <taxon>Dothideomycetes incertae sedis</taxon>
        <taxon>Acrospermales</taxon>
        <taxon>Acrospermaceae</taxon>
        <taxon>Pseudovirgaria</taxon>
    </lineage>
</organism>
<dbReference type="Proteomes" id="UP000799437">
    <property type="component" value="Unassembled WGS sequence"/>
</dbReference>
<dbReference type="AlphaFoldDB" id="A0A6A6VZS3"/>
<dbReference type="EMBL" id="ML996578">
    <property type="protein sequence ID" value="KAF2755244.1"/>
    <property type="molecule type" value="Genomic_DNA"/>
</dbReference>
<dbReference type="OrthoDB" id="2013972at2759"/>
<dbReference type="CDD" id="cd02440">
    <property type="entry name" value="AdoMet_MTases"/>
    <property type="match status" value="1"/>
</dbReference>
<proteinExistence type="predicted"/>
<dbReference type="Pfam" id="PF13489">
    <property type="entry name" value="Methyltransf_23"/>
    <property type="match status" value="1"/>
</dbReference>
<protein>
    <submittedName>
        <fullName evidence="2">UMTA methyltransferase family protein</fullName>
    </submittedName>
</protein>
<gene>
    <name evidence="2" type="ORF">EJ05DRAFT_127308</name>
</gene>
<keyword evidence="3" id="KW-1185">Reference proteome</keyword>